<evidence type="ECO:0000313" key="2">
    <source>
        <dbReference type="EMBL" id="PNY15995.1"/>
    </source>
</evidence>
<reference evidence="2 3" key="2">
    <citation type="journal article" date="2017" name="Front. Plant Sci.">
        <title>Gene Classification and Mining of Molecular Markers Useful in Red Clover (Trifolium pratense) Breeding.</title>
        <authorList>
            <person name="Istvanek J."/>
            <person name="Dluhosova J."/>
            <person name="Dluhos P."/>
            <person name="Patkova L."/>
            <person name="Nedelnik J."/>
            <person name="Repkova J."/>
        </authorList>
    </citation>
    <scope>NUCLEOTIDE SEQUENCE [LARGE SCALE GENOMIC DNA]</scope>
    <source>
        <strain evidence="3">cv. Tatra</strain>
        <tissue evidence="2">Young leaves</tissue>
    </source>
</reference>
<accession>A0A2K3PL54</accession>
<comment type="caution">
    <text evidence="2">The sequence shown here is derived from an EMBL/GenBank/DDBJ whole genome shotgun (WGS) entry which is preliminary data.</text>
</comment>
<sequence length="316" mass="34876">MVPPPPIAPLWRRPVAWLAFTFVHLGVMGFYVRVHITPEDHVLLEGVAYYVATTFFVMSHLLFGFGLASDLPSPSEMVGVECIFLMICNGMIGIGAAFIFGDPIYINAAEFIWLLVLGYSVGHIKNDIAAQFKSDLVGGNYIDHPSWYNSANGHAYGLFTFQVIRNEALLLLTHLTCEAEEIQKIVVFEGAYEKIFSIIREEGNSDGGVVVQDCLELLNNLIHTNASNQVLRVEIEAPMQSLRAPEPLMHRMVKYLALASSMKSKDGKSDTSGNSYVQAIILKLLVTWLADCPNGLPQCSALLPRCSTPPLLIFLS</sequence>
<dbReference type="InterPro" id="IPR016024">
    <property type="entry name" value="ARM-type_fold"/>
</dbReference>
<keyword evidence="1" id="KW-0812">Transmembrane</keyword>
<dbReference type="GO" id="GO:0048211">
    <property type="term" value="P:Golgi vesicle docking"/>
    <property type="evidence" value="ECO:0007669"/>
    <property type="project" value="TreeGrafter"/>
</dbReference>
<keyword evidence="1" id="KW-1133">Transmembrane helix</keyword>
<protein>
    <submittedName>
        <fullName evidence="2">Golgin candidate 6-like protein</fullName>
    </submittedName>
</protein>
<dbReference type="EMBL" id="ASHM01008139">
    <property type="protein sequence ID" value="PNY15995.1"/>
    <property type="molecule type" value="Genomic_DNA"/>
</dbReference>
<dbReference type="PANTHER" id="PTHR10013">
    <property type="entry name" value="GENERAL VESICULAR TRANSPORT FACTOR P115"/>
    <property type="match status" value="1"/>
</dbReference>
<dbReference type="STRING" id="57577.A0A2K3PL54"/>
<dbReference type="GO" id="GO:0005795">
    <property type="term" value="C:Golgi stack"/>
    <property type="evidence" value="ECO:0007669"/>
    <property type="project" value="TreeGrafter"/>
</dbReference>
<keyword evidence="1" id="KW-0472">Membrane</keyword>
<feature type="transmembrane region" description="Helical" evidence="1">
    <location>
        <begin position="105"/>
        <end position="124"/>
    </location>
</feature>
<dbReference type="GO" id="GO:0006886">
    <property type="term" value="P:intracellular protein transport"/>
    <property type="evidence" value="ECO:0007669"/>
    <property type="project" value="TreeGrafter"/>
</dbReference>
<name>A0A2K3PL54_TRIPR</name>
<dbReference type="InterPro" id="IPR011989">
    <property type="entry name" value="ARM-like"/>
</dbReference>
<dbReference type="GO" id="GO:0061025">
    <property type="term" value="P:membrane fusion"/>
    <property type="evidence" value="ECO:0007669"/>
    <property type="project" value="TreeGrafter"/>
</dbReference>
<proteinExistence type="predicted"/>
<feature type="transmembrane region" description="Helical" evidence="1">
    <location>
        <begin position="48"/>
        <end position="68"/>
    </location>
</feature>
<dbReference type="GO" id="GO:0005783">
    <property type="term" value="C:endoplasmic reticulum"/>
    <property type="evidence" value="ECO:0007669"/>
    <property type="project" value="TreeGrafter"/>
</dbReference>
<dbReference type="InterPro" id="IPR024095">
    <property type="entry name" value="Vesicle_P115"/>
</dbReference>
<reference evidence="2 3" key="1">
    <citation type="journal article" date="2014" name="Am. J. Bot.">
        <title>Genome assembly and annotation for red clover (Trifolium pratense; Fabaceae).</title>
        <authorList>
            <person name="Istvanek J."/>
            <person name="Jaros M."/>
            <person name="Krenek A."/>
            <person name="Repkova J."/>
        </authorList>
    </citation>
    <scope>NUCLEOTIDE SEQUENCE [LARGE SCALE GENOMIC DNA]</scope>
    <source>
        <strain evidence="3">cv. Tatra</strain>
        <tissue evidence="2">Young leaves</tissue>
    </source>
</reference>
<evidence type="ECO:0000256" key="1">
    <source>
        <dbReference type="SAM" id="Phobius"/>
    </source>
</evidence>
<dbReference type="Gene3D" id="1.25.10.10">
    <property type="entry name" value="Leucine-rich Repeat Variant"/>
    <property type="match status" value="1"/>
</dbReference>
<dbReference type="AlphaFoldDB" id="A0A2K3PL54"/>
<dbReference type="GO" id="GO:0006888">
    <property type="term" value="P:endoplasmic reticulum to Golgi vesicle-mediated transport"/>
    <property type="evidence" value="ECO:0007669"/>
    <property type="project" value="TreeGrafter"/>
</dbReference>
<feature type="transmembrane region" description="Helical" evidence="1">
    <location>
        <begin position="80"/>
        <end position="99"/>
    </location>
</feature>
<gene>
    <name evidence="2" type="ORF">L195_g012703</name>
</gene>
<dbReference type="SUPFAM" id="SSF48371">
    <property type="entry name" value="ARM repeat"/>
    <property type="match status" value="1"/>
</dbReference>
<dbReference type="GO" id="GO:0012507">
    <property type="term" value="C:ER to Golgi transport vesicle membrane"/>
    <property type="evidence" value="ECO:0007669"/>
    <property type="project" value="TreeGrafter"/>
</dbReference>
<organism evidence="2 3">
    <name type="scientific">Trifolium pratense</name>
    <name type="common">Red clover</name>
    <dbReference type="NCBI Taxonomy" id="57577"/>
    <lineage>
        <taxon>Eukaryota</taxon>
        <taxon>Viridiplantae</taxon>
        <taxon>Streptophyta</taxon>
        <taxon>Embryophyta</taxon>
        <taxon>Tracheophyta</taxon>
        <taxon>Spermatophyta</taxon>
        <taxon>Magnoliopsida</taxon>
        <taxon>eudicotyledons</taxon>
        <taxon>Gunneridae</taxon>
        <taxon>Pentapetalae</taxon>
        <taxon>rosids</taxon>
        <taxon>fabids</taxon>
        <taxon>Fabales</taxon>
        <taxon>Fabaceae</taxon>
        <taxon>Papilionoideae</taxon>
        <taxon>50 kb inversion clade</taxon>
        <taxon>NPAAA clade</taxon>
        <taxon>Hologalegina</taxon>
        <taxon>IRL clade</taxon>
        <taxon>Trifolieae</taxon>
        <taxon>Trifolium</taxon>
    </lineage>
</organism>
<dbReference type="Proteomes" id="UP000236291">
    <property type="component" value="Unassembled WGS sequence"/>
</dbReference>
<dbReference type="PANTHER" id="PTHR10013:SF0">
    <property type="entry name" value="GENERAL VESICULAR TRANSPORT FACTOR P115"/>
    <property type="match status" value="1"/>
</dbReference>
<feature type="transmembrane region" description="Helical" evidence="1">
    <location>
        <begin position="15"/>
        <end position="36"/>
    </location>
</feature>
<evidence type="ECO:0000313" key="3">
    <source>
        <dbReference type="Proteomes" id="UP000236291"/>
    </source>
</evidence>